<feature type="transmembrane region" description="Helical" evidence="1">
    <location>
        <begin position="115"/>
        <end position="133"/>
    </location>
</feature>
<sequence>MTDIKEEESEVAFLDIYIRFNNDMEKDYCFQVKTTTVFKDLYKIFKTLPLSLRPSVFYHAEPIGFRKSTSPGYLTEDGNIVFDDDSQDQYAPVSDNDLINEKVWPGQLILPVWQFNEFGFYSFITFLLVWLYTDLPDFISPTPGLCLTNQMTKLLCWAAVQFGKQELADIIIKDLYDPVSVGAQIAFFVFHVVKIFFIFGIFYTGIFNPIKVFRWKPKSVKLDVTREELIKLGWTGTRKATIDEYKEYYREFKINQYGGMIQAHRAGLFETLKHLGVQLESGEGYNTPMTEENKMRKMSEIVKESKEPDFKVRLSYEYFAELGYVFAMNAEDKEGSELTELIKQYRRYGLLVSDARIKSVVKGRKGEIEEKPAPQVEELVEEVKTEGENTEVNE</sequence>
<proteinExistence type="predicted"/>
<dbReference type="GeneID" id="8298846"/>
<keyword evidence="3" id="KW-1185">Reference proteome</keyword>
<dbReference type="AlphaFoldDB" id="C5ME03"/>
<evidence type="ECO:0000256" key="1">
    <source>
        <dbReference type="SAM" id="Phobius"/>
    </source>
</evidence>
<dbReference type="Pfam" id="PF11055">
    <property type="entry name" value="Gsf2"/>
    <property type="match status" value="1"/>
</dbReference>
<dbReference type="eggNOG" id="ENOG502QT03">
    <property type="taxonomic scope" value="Eukaryota"/>
</dbReference>
<keyword evidence="1" id="KW-0812">Transmembrane</keyword>
<dbReference type="RefSeq" id="XP_002549998.1">
    <property type="nucleotide sequence ID" value="XM_002549952.1"/>
</dbReference>
<dbReference type="EMBL" id="GG692400">
    <property type="protein sequence ID" value="EER31513.1"/>
    <property type="molecule type" value="Genomic_DNA"/>
</dbReference>
<accession>C5ME03</accession>
<name>C5ME03_CANTT</name>
<evidence type="ECO:0000313" key="2">
    <source>
        <dbReference type="EMBL" id="EER31513.1"/>
    </source>
</evidence>
<dbReference type="Proteomes" id="UP000002037">
    <property type="component" value="Unassembled WGS sequence"/>
</dbReference>
<feature type="transmembrane region" description="Helical" evidence="1">
    <location>
        <begin position="185"/>
        <end position="206"/>
    </location>
</feature>
<dbReference type="STRING" id="294747.C5ME03"/>
<dbReference type="OrthoDB" id="4076669at2759"/>
<reference evidence="2 3" key="1">
    <citation type="journal article" date="2009" name="Nature">
        <title>Evolution of pathogenicity and sexual reproduction in eight Candida genomes.</title>
        <authorList>
            <person name="Butler G."/>
            <person name="Rasmussen M.D."/>
            <person name="Lin M.F."/>
            <person name="Santos M.A."/>
            <person name="Sakthikumar S."/>
            <person name="Munro C.A."/>
            <person name="Rheinbay E."/>
            <person name="Grabherr M."/>
            <person name="Forche A."/>
            <person name="Reedy J.L."/>
            <person name="Agrafioti I."/>
            <person name="Arnaud M.B."/>
            <person name="Bates S."/>
            <person name="Brown A.J."/>
            <person name="Brunke S."/>
            <person name="Costanzo M.C."/>
            <person name="Fitzpatrick D.A."/>
            <person name="de Groot P.W."/>
            <person name="Harris D."/>
            <person name="Hoyer L.L."/>
            <person name="Hube B."/>
            <person name="Klis F.M."/>
            <person name="Kodira C."/>
            <person name="Lennard N."/>
            <person name="Logue M.E."/>
            <person name="Martin R."/>
            <person name="Neiman A.M."/>
            <person name="Nikolaou E."/>
            <person name="Quail M.A."/>
            <person name="Quinn J."/>
            <person name="Santos M.C."/>
            <person name="Schmitzberger F.F."/>
            <person name="Sherlock G."/>
            <person name="Shah P."/>
            <person name="Silverstein K.A."/>
            <person name="Skrzypek M.S."/>
            <person name="Soll D."/>
            <person name="Staggs R."/>
            <person name="Stansfield I."/>
            <person name="Stumpf M.P."/>
            <person name="Sudbery P.E."/>
            <person name="Srikantha T."/>
            <person name="Zeng Q."/>
            <person name="Berman J."/>
            <person name="Berriman M."/>
            <person name="Heitman J."/>
            <person name="Gow N.A."/>
            <person name="Lorenz M.C."/>
            <person name="Birren B.W."/>
            <person name="Kellis M."/>
            <person name="Cuomo C.A."/>
        </authorList>
    </citation>
    <scope>NUCLEOTIDE SEQUENCE [LARGE SCALE GENOMIC DNA]</scope>
    <source>
        <strain evidence="3">ATCC MYA-3404 / T1</strain>
    </source>
</reference>
<dbReference type="VEuPathDB" id="FungiDB:CTRG_04295"/>
<keyword evidence="1" id="KW-0472">Membrane</keyword>
<dbReference type="HOGENOM" id="CLU_719597_0_0_1"/>
<evidence type="ECO:0008006" key="4">
    <source>
        <dbReference type="Google" id="ProtNLM"/>
    </source>
</evidence>
<protein>
    <recommendedName>
        <fullName evidence="4">Glucose-signaling factor 2</fullName>
    </recommendedName>
</protein>
<evidence type="ECO:0000313" key="3">
    <source>
        <dbReference type="Proteomes" id="UP000002037"/>
    </source>
</evidence>
<keyword evidence="1" id="KW-1133">Transmembrane helix</keyword>
<dbReference type="KEGG" id="ctp:CTRG_04295"/>
<dbReference type="InterPro" id="IPR022757">
    <property type="entry name" value="Gsf2"/>
</dbReference>
<organism evidence="2 3">
    <name type="scientific">Candida tropicalis (strain ATCC MYA-3404 / T1)</name>
    <name type="common">Yeast</name>
    <dbReference type="NCBI Taxonomy" id="294747"/>
    <lineage>
        <taxon>Eukaryota</taxon>
        <taxon>Fungi</taxon>
        <taxon>Dikarya</taxon>
        <taxon>Ascomycota</taxon>
        <taxon>Saccharomycotina</taxon>
        <taxon>Pichiomycetes</taxon>
        <taxon>Debaryomycetaceae</taxon>
        <taxon>Candida/Lodderomyces clade</taxon>
        <taxon>Candida</taxon>
    </lineage>
</organism>
<gene>
    <name evidence="2" type="ORF">CTRG_04295</name>
</gene>